<dbReference type="EMBL" id="CACVKT020006447">
    <property type="protein sequence ID" value="CAC5401604.1"/>
    <property type="molecule type" value="Genomic_DNA"/>
</dbReference>
<sequence length="210" mass="23569">MAAEVAVAAHENFQRMQIDLQNQELDSPGGVATAQQYTQLLALHLLHNEICEAKFVWKRIPAQIKTSTPELTNVWAVGQKIWQRDFPGIYEAFNKEWSESLKPVMDALLGAFNKEWSESLKPVMDALLAATRKRAFNLVAQAYDSINVDDLAAFVGMPSSEAAQAVQKEGWDADPQTRFITPRKPCAVVDPVLVTDTWIDCSLIVIWHFL</sequence>
<dbReference type="InterPro" id="IPR033464">
    <property type="entry name" value="CSN8_PSD8_EIF3K"/>
</dbReference>
<reference evidence="7 8" key="1">
    <citation type="submission" date="2020-06" db="EMBL/GenBank/DDBJ databases">
        <authorList>
            <person name="Li R."/>
            <person name="Bekaert M."/>
        </authorList>
    </citation>
    <scope>NUCLEOTIDE SEQUENCE [LARGE SCALE GENOMIC DNA]</scope>
    <source>
        <strain evidence="8">wild</strain>
    </source>
</reference>
<evidence type="ECO:0000256" key="3">
    <source>
        <dbReference type="ARBA" id="ARBA00022490"/>
    </source>
</evidence>
<dbReference type="GO" id="GO:0005737">
    <property type="term" value="C:cytoplasm"/>
    <property type="evidence" value="ECO:0007669"/>
    <property type="project" value="UniProtKB-SubCell"/>
</dbReference>
<keyword evidence="5" id="KW-0539">Nucleus</keyword>
<evidence type="ECO:0000256" key="4">
    <source>
        <dbReference type="ARBA" id="ARBA00022790"/>
    </source>
</evidence>
<dbReference type="InterPro" id="IPR033205">
    <property type="entry name" value="COP9_CSN8"/>
</dbReference>
<evidence type="ECO:0000256" key="1">
    <source>
        <dbReference type="ARBA" id="ARBA00004123"/>
    </source>
</evidence>
<gene>
    <name evidence="7" type="ORF">MCOR_35670</name>
</gene>
<evidence type="ECO:0000256" key="5">
    <source>
        <dbReference type="ARBA" id="ARBA00023242"/>
    </source>
</evidence>
<dbReference type="GO" id="GO:0000338">
    <property type="term" value="P:protein deneddylation"/>
    <property type="evidence" value="ECO:0007669"/>
    <property type="project" value="InterPro"/>
</dbReference>
<dbReference type="OrthoDB" id="5351233at2759"/>
<name>A0A6J8D394_MYTCO</name>
<evidence type="ECO:0000259" key="6">
    <source>
        <dbReference type="Pfam" id="PF10075"/>
    </source>
</evidence>
<comment type="subcellular location">
    <subcellularLocation>
        <location evidence="2">Cytoplasm</location>
    </subcellularLocation>
    <subcellularLocation>
        <location evidence="1">Nucleus</location>
    </subcellularLocation>
</comment>
<dbReference type="Gene3D" id="1.25.40.990">
    <property type="match status" value="1"/>
</dbReference>
<accession>A0A6J8D394</accession>
<dbReference type="GO" id="GO:0008180">
    <property type="term" value="C:COP9 signalosome"/>
    <property type="evidence" value="ECO:0007669"/>
    <property type="project" value="UniProtKB-KW"/>
</dbReference>
<feature type="domain" description="CSN8/PSMD8/EIF3K" evidence="6">
    <location>
        <begin position="114"/>
        <end position="182"/>
    </location>
</feature>
<evidence type="ECO:0000313" key="8">
    <source>
        <dbReference type="Proteomes" id="UP000507470"/>
    </source>
</evidence>
<evidence type="ECO:0000313" key="7">
    <source>
        <dbReference type="EMBL" id="CAC5401604.1"/>
    </source>
</evidence>
<evidence type="ECO:0000256" key="2">
    <source>
        <dbReference type="ARBA" id="ARBA00004496"/>
    </source>
</evidence>
<dbReference type="Proteomes" id="UP000507470">
    <property type="component" value="Unassembled WGS sequence"/>
</dbReference>
<keyword evidence="3" id="KW-0963">Cytoplasm</keyword>
<feature type="domain" description="CSN8/PSMD8/EIF3K" evidence="6">
    <location>
        <begin position="34"/>
        <end position="112"/>
    </location>
</feature>
<dbReference type="Pfam" id="PF10075">
    <property type="entry name" value="CSN8_PSD8_EIF3K"/>
    <property type="match status" value="2"/>
</dbReference>
<dbReference type="GO" id="GO:0010387">
    <property type="term" value="P:COP9 signalosome assembly"/>
    <property type="evidence" value="ECO:0007669"/>
    <property type="project" value="InterPro"/>
</dbReference>
<dbReference type="PANTHER" id="PTHR13339">
    <property type="entry name" value="COP9 SIGNALOSOME COMPLEX SUBUNIT 8"/>
    <property type="match status" value="1"/>
</dbReference>
<dbReference type="AlphaFoldDB" id="A0A6J8D394"/>
<organism evidence="7 8">
    <name type="scientific">Mytilus coruscus</name>
    <name type="common">Sea mussel</name>
    <dbReference type="NCBI Taxonomy" id="42192"/>
    <lineage>
        <taxon>Eukaryota</taxon>
        <taxon>Metazoa</taxon>
        <taxon>Spiralia</taxon>
        <taxon>Lophotrochozoa</taxon>
        <taxon>Mollusca</taxon>
        <taxon>Bivalvia</taxon>
        <taxon>Autobranchia</taxon>
        <taxon>Pteriomorphia</taxon>
        <taxon>Mytilida</taxon>
        <taxon>Mytiloidea</taxon>
        <taxon>Mytilidae</taxon>
        <taxon>Mytilinae</taxon>
        <taxon>Mytilus</taxon>
    </lineage>
</organism>
<keyword evidence="4" id="KW-0736">Signalosome</keyword>
<dbReference type="PANTHER" id="PTHR13339:SF0">
    <property type="entry name" value="COP9 SIGNALOSOME COMPLEX SUBUNIT 8"/>
    <property type="match status" value="1"/>
</dbReference>
<protein>
    <submittedName>
        <fullName evidence="7">COPS8</fullName>
    </submittedName>
</protein>
<keyword evidence="8" id="KW-1185">Reference proteome</keyword>
<proteinExistence type="predicted"/>